<keyword evidence="2" id="KW-1185">Reference proteome</keyword>
<protein>
    <submittedName>
        <fullName evidence="1">Uncharacterized protein</fullName>
    </submittedName>
</protein>
<organism evidence="1 2">
    <name type="scientific">Stephania yunnanensis</name>
    <dbReference type="NCBI Taxonomy" id="152371"/>
    <lineage>
        <taxon>Eukaryota</taxon>
        <taxon>Viridiplantae</taxon>
        <taxon>Streptophyta</taxon>
        <taxon>Embryophyta</taxon>
        <taxon>Tracheophyta</taxon>
        <taxon>Spermatophyta</taxon>
        <taxon>Magnoliopsida</taxon>
        <taxon>Ranunculales</taxon>
        <taxon>Menispermaceae</taxon>
        <taxon>Menispermoideae</taxon>
        <taxon>Cissampelideae</taxon>
        <taxon>Stephania</taxon>
    </lineage>
</organism>
<sequence length="111" mass="12629">MEWYIRVCHPFAENPKHATRVHDKDKNSLRNHRALDVTLQFRCTPMVDITIDDVFQMADQVIAFPSGAEHTYQSTIAFLSNQHEASLCHAIRLEMSMQVTLGDADTLSVSI</sequence>
<name>A0AAP0IER8_9MAGN</name>
<comment type="caution">
    <text evidence="1">The sequence shown here is derived from an EMBL/GenBank/DDBJ whole genome shotgun (WGS) entry which is preliminary data.</text>
</comment>
<dbReference type="AlphaFoldDB" id="A0AAP0IER8"/>
<proteinExistence type="predicted"/>
<evidence type="ECO:0000313" key="2">
    <source>
        <dbReference type="Proteomes" id="UP001420932"/>
    </source>
</evidence>
<dbReference type="Proteomes" id="UP001420932">
    <property type="component" value="Unassembled WGS sequence"/>
</dbReference>
<reference evidence="1 2" key="1">
    <citation type="submission" date="2024-01" db="EMBL/GenBank/DDBJ databases">
        <title>Genome assemblies of Stephania.</title>
        <authorList>
            <person name="Yang L."/>
        </authorList>
    </citation>
    <scope>NUCLEOTIDE SEQUENCE [LARGE SCALE GENOMIC DNA]</scope>
    <source>
        <strain evidence="1">YNDBR</strain>
        <tissue evidence="1">Leaf</tissue>
    </source>
</reference>
<accession>A0AAP0IER8</accession>
<dbReference type="EMBL" id="JBBNAF010000009">
    <property type="protein sequence ID" value="KAK9113937.1"/>
    <property type="molecule type" value="Genomic_DNA"/>
</dbReference>
<evidence type="ECO:0000313" key="1">
    <source>
        <dbReference type="EMBL" id="KAK9113937.1"/>
    </source>
</evidence>
<gene>
    <name evidence="1" type="ORF">Syun_020734</name>
</gene>